<comment type="similarity">
    <text evidence="1">Belongs to the aldehyde dehydrogenase family.</text>
</comment>
<evidence type="ECO:0000259" key="3">
    <source>
        <dbReference type="Pfam" id="PF00171"/>
    </source>
</evidence>
<feature type="domain" description="Aldehyde dehydrogenase" evidence="3">
    <location>
        <begin position="34"/>
        <end position="489"/>
    </location>
</feature>
<dbReference type="Gene3D" id="3.40.309.10">
    <property type="entry name" value="Aldehyde Dehydrogenase, Chain A, domain 2"/>
    <property type="match status" value="1"/>
</dbReference>
<dbReference type="PANTHER" id="PTHR42991">
    <property type="entry name" value="ALDEHYDE DEHYDROGENASE"/>
    <property type="match status" value="1"/>
</dbReference>
<evidence type="ECO:0000313" key="4">
    <source>
        <dbReference type="EMBL" id="KKN49392.1"/>
    </source>
</evidence>
<dbReference type="InterPro" id="IPR016162">
    <property type="entry name" value="Ald_DH_N"/>
</dbReference>
<dbReference type="AlphaFoldDB" id="A0A0F9RI28"/>
<dbReference type="InterPro" id="IPR016161">
    <property type="entry name" value="Ald_DH/histidinol_DH"/>
</dbReference>
<reference evidence="4" key="1">
    <citation type="journal article" date="2015" name="Nature">
        <title>Complex archaea that bridge the gap between prokaryotes and eukaryotes.</title>
        <authorList>
            <person name="Spang A."/>
            <person name="Saw J.H."/>
            <person name="Jorgensen S.L."/>
            <person name="Zaremba-Niedzwiedzka K."/>
            <person name="Martijn J."/>
            <person name="Lind A.E."/>
            <person name="van Eijk R."/>
            <person name="Schleper C."/>
            <person name="Guy L."/>
            <person name="Ettema T.J."/>
        </authorList>
    </citation>
    <scope>NUCLEOTIDE SEQUENCE</scope>
</reference>
<organism evidence="4">
    <name type="scientific">marine sediment metagenome</name>
    <dbReference type="NCBI Taxonomy" id="412755"/>
    <lineage>
        <taxon>unclassified sequences</taxon>
        <taxon>metagenomes</taxon>
        <taxon>ecological metagenomes</taxon>
    </lineage>
</organism>
<dbReference type="Pfam" id="PF00171">
    <property type="entry name" value="Aldedh"/>
    <property type="match status" value="1"/>
</dbReference>
<name>A0A0F9RI28_9ZZZZ</name>
<gene>
    <name evidence="4" type="ORF">LCGC14_0643230</name>
</gene>
<comment type="caution">
    <text evidence="4">The sequence shown here is derived from an EMBL/GenBank/DDBJ whole genome shotgun (WGS) entry which is preliminary data.</text>
</comment>
<protein>
    <recommendedName>
        <fullName evidence="3">Aldehyde dehydrogenase domain-containing protein</fullName>
    </recommendedName>
</protein>
<proteinExistence type="inferred from homology"/>
<dbReference type="EMBL" id="LAZR01001170">
    <property type="protein sequence ID" value="KKN49392.1"/>
    <property type="molecule type" value="Genomic_DNA"/>
</dbReference>
<dbReference type="GO" id="GO:0008911">
    <property type="term" value="F:lactaldehyde dehydrogenase (NAD+) activity"/>
    <property type="evidence" value="ECO:0007669"/>
    <property type="project" value="TreeGrafter"/>
</dbReference>
<dbReference type="InterPro" id="IPR051020">
    <property type="entry name" value="ALDH-related_metabolic_enz"/>
</dbReference>
<dbReference type="SUPFAM" id="SSF53720">
    <property type="entry name" value="ALDH-like"/>
    <property type="match status" value="1"/>
</dbReference>
<keyword evidence="2" id="KW-0560">Oxidoreductase</keyword>
<dbReference type="Gene3D" id="3.40.605.10">
    <property type="entry name" value="Aldehyde Dehydrogenase, Chain A, domain 1"/>
    <property type="match status" value="1"/>
</dbReference>
<evidence type="ECO:0000256" key="1">
    <source>
        <dbReference type="ARBA" id="ARBA00009986"/>
    </source>
</evidence>
<dbReference type="InterPro" id="IPR016163">
    <property type="entry name" value="Ald_DH_C"/>
</dbReference>
<dbReference type="InterPro" id="IPR015590">
    <property type="entry name" value="Aldehyde_DH_dom"/>
</dbReference>
<evidence type="ECO:0000256" key="2">
    <source>
        <dbReference type="ARBA" id="ARBA00023002"/>
    </source>
</evidence>
<dbReference type="PANTHER" id="PTHR42991:SF1">
    <property type="entry name" value="ALDEHYDE DEHYDROGENASE"/>
    <property type="match status" value="1"/>
</dbReference>
<accession>A0A0F9RI28</accession>
<sequence length="499" mass="53825">MKVLKKKSAFYKGNAMNNTTPHFPLMIAGLTKTSTASFDVTSPFDGALLGTVAKADASDIDFALDTASRLFADRSKWLSKTQRIQILERAIVLMKEEAESLAHGAAHEGGKPLMDSHVEMVRCIDSIRLCVDTLRHDVSKPVPMGTNAASQHRFTIMNKEPIGVVVAVSAFNHPLNLIAHQVGPAIASGCPVIVKPAENTPLSCFRLVEIFHQAGLPVEWCQVVMPENHQIAEKLVTDPRVAFFSFIGSAKVGWYLRSQLAAGTRCALEHGGVAPVIVAEDANVAAAIPGLAKGGFYHAGQVCVSVQRIYVHESIARDVASRLVDAAKKMVVGDPLSDKTEVGPLIRSGEVERVDSWVKDAVNDGAELLCGGYSLPNNCYAPTVLYNPSNESKISQAEIFGPVVCIYPFSELDQAIAAANSLDVAFQASVYSQDINTSMYIANRLDASAVMINEHTAFRVDWMPFAGLKHSGLGTGGIPFTMEDMQVDKMIVITSKDIN</sequence>